<comment type="subcellular location">
    <subcellularLocation>
        <location evidence="1 7">Cell membrane</location>
        <topology evidence="1 7">Multi-pass membrane protein</topology>
    </subcellularLocation>
</comment>
<evidence type="ECO:0000256" key="6">
    <source>
        <dbReference type="ARBA" id="ARBA00023136"/>
    </source>
</evidence>
<name>A0A8J4H5V5_9BACL</name>
<dbReference type="SUPFAM" id="SSF103481">
    <property type="entry name" value="Multidrug resistance efflux transporter EmrE"/>
    <property type="match status" value="1"/>
</dbReference>
<dbReference type="Proteomes" id="UP000677918">
    <property type="component" value="Unassembled WGS sequence"/>
</dbReference>
<reference evidence="9" key="1">
    <citation type="submission" date="2021-04" db="EMBL/GenBank/DDBJ databases">
        <title>Draft genome sequence of Xylanibacillus composti strain K13.</title>
        <authorList>
            <person name="Uke A."/>
            <person name="Chhe C."/>
            <person name="Baramee S."/>
            <person name="Kosugi A."/>
        </authorList>
    </citation>
    <scope>NUCLEOTIDE SEQUENCE</scope>
    <source>
        <strain evidence="9">K13</strain>
    </source>
</reference>
<dbReference type="AlphaFoldDB" id="A0A8J4H5V5"/>
<dbReference type="GO" id="GO:0022857">
    <property type="term" value="F:transmembrane transporter activity"/>
    <property type="evidence" value="ECO:0007669"/>
    <property type="project" value="InterPro"/>
</dbReference>
<keyword evidence="2" id="KW-0813">Transport</keyword>
<evidence type="ECO:0000256" key="7">
    <source>
        <dbReference type="RuleBase" id="RU003942"/>
    </source>
</evidence>
<accession>A0A8J4H5V5</accession>
<dbReference type="RefSeq" id="WP_213414328.1">
    <property type="nucleotide sequence ID" value="NZ_BOVK01000105.1"/>
</dbReference>
<evidence type="ECO:0000313" key="10">
    <source>
        <dbReference type="Proteomes" id="UP000677918"/>
    </source>
</evidence>
<feature type="transmembrane region" description="Helical" evidence="8">
    <location>
        <begin position="26"/>
        <end position="46"/>
    </location>
</feature>
<evidence type="ECO:0000256" key="4">
    <source>
        <dbReference type="ARBA" id="ARBA00022692"/>
    </source>
</evidence>
<dbReference type="Gene3D" id="1.10.3730.20">
    <property type="match status" value="1"/>
</dbReference>
<dbReference type="Pfam" id="PF00893">
    <property type="entry name" value="Multi_Drug_Res"/>
    <property type="match status" value="1"/>
</dbReference>
<keyword evidence="3" id="KW-1003">Cell membrane</keyword>
<dbReference type="PANTHER" id="PTHR30561">
    <property type="entry name" value="SMR FAMILY PROTON-DEPENDENT DRUG EFFLUX TRANSPORTER SUGE"/>
    <property type="match status" value="1"/>
</dbReference>
<evidence type="ECO:0000256" key="5">
    <source>
        <dbReference type="ARBA" id="ARBA00022989"/>
    </source>
</evidence>
<dbReference type="InterPro" id="IPR045324">
    <property type="entry name" value="Small_multidrug_res"/>
</dbReference>
<dbReference type="EMBL" id="BOVK01000105">
    <property type="protein sequence ID" value="GIQ71533.1"/>
    <property type="molecule type" value="Genomic_DNA"/>
</dbReference>
<comment type="caution">
    <text evidence="9">The sequence shown here is derived from an EMBL/GenBank/DDBJ whole genome shotgun (WGS) entry which is preliminary data.</text>
</comment>
<keyword evidence="10" id="KW-1185">Reference proteome</keyword>
<dbReference type="PANTHER" id="PTHR30561:SF1">
    <property type="entry name" value="MULTIDRUG TRANSPORTER EMRE"/>
    <property type="match status" value="1"/>
</dbReference>
<keyword evidence="5 8" id="KW-1133">Transmembrane helix</keyword>
<feature type="transmembrane region" description="Helical" evidence="8">
    <location>
        <begin position="85"/>
        <end position="105"/>
    </location>
</feature>
<keyword evidence="4 7" id="KW-0812">Transmembrane</keyword>
<evidence type="ECO:0000256" key="2">
    <source>
        <dbReference type="ARBA" id="ARBA00022448"/>
    </source>
</evidence>
<evidence type="ECO:0000256" key="3">
    <source>
        <dbReference type="ARBA" id="ARBA00022475"/>
    </source>
</evidence>
<feature type="transmembrane region" description="Helical" evidence="8">
    <location>
        <begin position="58"/>
        <end position="79"/>
    </location>
</feature>
<keyword evidence="6 8" id="KW-0472">Membrane</keyword>
<dbReference type="InterPro" id="IPR000390">
    <property type="entry name" value="Small_drug/metabolite_transptr"/>
</dbReference>
<comment type="similarity">
    <text evidence="7">Belongs to the drug/metabolite transporter (DMT) superfamily. Small multidrug resistance (SMR) (TC 2.A.7.1) family.</text>
</comment>
<evidence type="ECO:0000313" key="9">
    <source>
        <dbReference type="EMBL" id="GIQ71533.1"/>
    </source>
</evidence>
<organism evidence="9 10">
    <name type="scientific">Xylanibacillus composti</name>
    <dbReference type="NCBI Taxonomy" id="1572762"/>
    <lineage>
        <taxon>Bacteria</taxon>
        <taxon>Bacillati</taxon>
        <taxon>Bacillota</taxon>
        <taxon>Bacilli</taxon>
        <taxon>Bacillales</taxon>
        <taxon>Paenibacillaceae</taxon>
        <taxon>Xylanibacillus</taxon>
    </lineage>
</organism>
<sequence>MAYLFLMLAIFCEVIGAVSSTYSEGFRKWLPSIIVTAAIVASYYFFAASLQSGMNIGVGYAIWAGLGVILVAAIGTIWFKEKLTKVQLIGIGCIIGGVAALELGAHM</sequence>
<dbReference type="InterPro" id="IPR037185">
    <property type="entry name" value="EmrE-like"/>
</dbReference>
<evidence type="ECO:0000256" key="8">
    <source>
        <dbReference type="SAM" id="Phobius"/>
    </source>
</evidence>
<proteinExistence type="inferred from homology"/>
<dbReference type="GO" id="GO:0005886">
    <property type="term" value="C:plasma membrane"/>
    <property type="evidence" value="ECO:0007669"/>
    <property type="project" value="UniProtKB-SubCell"/>
</dbReference>
<protein>
    <submittedName>
        <fullName evidence="9">QacE family quaternary ammonium compound efflux SMR transporter</fullName>
    </submittedName>
</protein>
<evidence type="ECO:0000256" key="1">
    <source>
        <dbReference type="ARBA" id="ARBA00004651"/>
    </source>
</evidence>
<gene>
    <name evidence="9" type="ORF">XYCOK13_43570</name>
</gene>